<feature type="binding site" evidence="13">
    <location>
        <position position="17"/>
    </location>
    <ligand>
        <name>NADPH</name>
        <dbReference type="ChEBI" id="CHEBI:57783"/>
    </ligand>
</feature>
<dbReference type="InterPro" id="IPR013512">
    <property type="entry name" value="DXP_reductoisomerase_N"/>
</dbReference>
<keyword evidence="9 13" id="KW-0414">Isoprene biosynthesis</keyword>
<evidence type="ECO:0000256" key="8">
    <source>
        <dbReference type="ARBA" id="ARBA00023211"/>
    </source>
</evidence>
<dbReference type="NCBIfam" id="TIGR00243">
    <property type="entry name" value="Dxr"/>
    <property type="match status" value="1"/>
</dbReference>
<feature type="binding site" evidence="13">
    <location>
        <position position="157"/>
    </location>
    <ligand>
        <name>1-deoxy-D-xylulose 5-phosphate</name>
        <dbReference type="ChEBI" id="CHEBI:57792"/>
    </ligand>
</feature>
<dbReference type="NCBIfam" id="NF009114">
    <property type="entry name" value="PRK12464.1"/>
    <property type="match status" value="1"/>
</dbReference>
<feature type="binding site" evidence="13">
    <location>
        <position position="132"/>
    </location>
    <ligand>
        <name>NADPH</name>
        <dbReference type="ChEBI" id="CHEBI:57783"/>
    </ligand>
</feature>
<feature type="domain" description="1-deoxy-D-xylulose 5-phosphate reductoisomerase C-terminal" evidence="15">
    <location>
        <begin position="152"/>
        <end position="240"/>
    </location>
</feature>
<dbReference type="OrthoDB" id="9806546at2"/>
<evidence type="ECO:0000256" key="1">
    <source>
        <dbReference type="ARBA" id="ARBA00001941"/>
    </source>
</evidence>
<protein>
    <recommendedName>
        <fullName evidence="12 13">1-deoxy-D-xylulose 5-phosphate reductoisomerase</fullName>
        <shortName evidence="13">DXP reductoisomerase</shortName>
        <ecNumber evidence="4 13">1.1.1.267</ecNumber>
    </recommendedName>
    <alternativeName>
        <fullName evidence="13">1-deoxyxylulose-5-phosphate reductoisomerase</fullName>
    </alternativeName>
    <alternativeName>
        <fullName evidence="13">2-C-methyl-D-erythritol 4-phosphate synthase</fullName>
    </alternativeName>
</protein>
<feature type="binding site" evidence="13">
    <location>
        <position position="19"/>
    </location>
    <ligand>
        <name>NADPH</name>
        <dbReference type="ChEBI" id="CHEBI:57783"/>
    </ligand>
</feature>
<feature type="binding site" evidence="13">
    <location>
        <position position="210"/>
    </location>
    <ligand>
        <name>1-deoxy-D-xylulose 5-phosphate</name>
        <dbReference type="ChEBI" id="CHEBI:57792"/>
    </ligand>
</feature>
<keyword evidence="13" id="KW-0460">Magnesium</keyword>
<feature type="binding site" evidence="13">
    <location>
        <position position="158"/>
    </location>
    <ligand>
        <name>1-deoxy-D-xylulose 5-phosphate</name>
        <dbReference type="ChEBI" id="CHEBI:57792"/>
    </ligand>
</feature>
<dbReference type="FunFam" id="1.10.1740.10:FF:000004">
    <property type="entry name" value="1-deoxy-D-xylulose 5-phosphate reductoisomerase"/>
    <property type="match status" value="1"/>
</dbReference>
<evidence type="ECO:0000256" key="5">
    <source>
        <dbReference type="ARBA" id="ARBA00022723"/>
    </source>
</evidence>
<feature type="binding site" evidence="13">
    <location>
        <position position="187"/>
    </location>
    <ligand>
        <name>1-deoxy-D-xylulose 5-phosphate</name>
        <dbReference type="ChEBI" id="CHEBI:57792"/>
    </ligand>
</feature>
<feature type="binding site" evidence="13">
    <location>
        <position position="18"/>
    </location>
    <ligand>
        <name>NADPH</name>
        <dbReference type="ChEBI" id="CHEBI:57783"/>
    </ligand>
</feature>
<dbReference type="EC" id="1.1.1.267" evidence="4 13"/>
<keyword evidence="6 13" id="KW-0521">NADP</keyword>
<comment type="catalytic activity">
    <reaction evidence="10">
        <text>2-C-methyl-D-erythritol 4-phosphate + NADP(+) = 1-deoxy-D-xylulose 5-phosphate + NADPH + H(+)</text>
        <dbReference type="Rhea" id="RHEA:13717"/>
        <dbReference type="ChEBI" id="CHEBI:15378"/>
        <dbReference type="ChEBI" id="CHEBI:57783"/>
        <dbReference type="ChEBI" id="CHEBI:57792"/>
        <dbReference type="ChEBI" id="CHEBI:58262"/>
        <dbReference type="ChEBI" id="CHEBI:58349"/>
        <dbReference type="EC" id="1.1.1.267"/>
    </reaction>
    <physiologicalReaction direction="right-to-left" evidence="10">
        <dbReference type="Rhea" id="RHEA:13719"/>
    </physiologicalReaction>
</comment>
<dbReference type="InterPro" id="IPR026877">
    <property type="entry name" value="DXPR_C"/>
</dbReference>
<feature type="binding site" evidence="13">
    <location>
        <position position="223"/>
    </location>
    <ligand>
        <name>1-deoxy-D-xylulose 5-phosphate</name>
        <dbReference type="ChEBI" id="CHEBI:57792"/>
    </ligand>
</feature>
<dbReference type="GO" id="GO:0030604">
    <property type="term" value="F:1-deoxy-D-xylulose-5-phosphate reductoisomerase activity"/>
    <property type="evidence" value="ECO:0007669"/>
    <property type="project" value="UniProtKB-UniRule"/>
</dbReference>
<evidence type="ECO:0000256" key="11">
    <source>
        <dbReference type="ARBA" id="ARBA00054845"/>
    </source>
</evidence>
<feature type="binding site" evidence="13">
    <location>
        <position position="232"/>
    </location>
    <ligand>
        <name>1-deoxy-D-xylulose 5-phosphate</name>
        <dbReference type="ChEBI" id="CHEBI:57792"/>
    </ligand>
</feature>
<keyword evidence="18" id="KW-1185">Reference proteome</keyword>
<evidence type="ECO:0000259" key="16">
    <source>
        <dbReference type="Pfam" id="PF13288"/>
    </source>
</evidence>
<dbReference type="AlphaFoldDB" id="A0A1Z4VTD0"/>
<evidence type="ECO:0000256" key="12">
    <source>
        <dbReference type="ARBA" id="ARBA00071224"/>
    </source>
</evidence>
<sequence>MADSDTKTGVTLLGATGSIGLSTLDVLARHPERYRLVAVTANTDVAGMLRICERHRPELAVMADTAAAERLETALRRGGSDTRVLAGNDGLVQVATLDAVDSVMAAIVGAAGLPPTLAAAAAGKTVLLANKEALVMSGALFMEQVRRHRATLLPIDSEHNAVFQCMPDGYIAGQPPQGVRRILLTASGGPFRTRRLDELAGVTPAEAVAHPNWDMGRKISVDSATMMNKGLEVIEACWLFAIEVDRVEVVLHPQSVIHSLVDYDDGSVLAQLGNPDMRTPIAHALAWPQRIASGVAPLDLVGVGRLDFEAPDLDRFPCLRLAYEAIRAGGTAPAILNAANEVAVAAFLDEGLAFTSIPEVIEAVLGRLAPQPAGSLEAVLAADASAREAARELCARGRRQAVS</sequence>
<gene>
    <name evidence="13" type="primary">dxr</name>
    <name evidence="17" type="ORF">FOKN1_2074</name>
</gene>
<keyword evidence="5 13" id="KW-0479">Metal-binding</keyword>
<evidence type="ECO:0000256" key="3">
    <source>
        <dbReference type="ARBA" id="ARBA00006825"/>
    </source>
</evidence>
<feature type="binding site" evidence="13">
    <location>
        <position position="158"/>
    </location>
    <ligand>
        <name>Mn(2+)</name>
        <dbReference type="ChEBI" id="CHEBI:29035"/>
    </ligand>
</feature>
<dbReference type="EMBL" id="AP018052">
    <property type="protein sequence ID" value="BAZ94454.1"/>
    <property type="molecule type" value="Genomic_DNA"/>
</dbReference>
<dbReference type="SUPFAM" id="SSF55347">
    <property type="entry name" value="Glyceraldehyde-3-phosphate dehydrogenase-like, C-terminal domain"/>
    <property type="match status" value="1"/>
</dbReference>
<dbReference type="Gene3D" id="3.40.50.720">
    <property type="entry name" value="NAD(P)-binding Rossmann-like Domain"/>
    <property type="match status" value="1"/>
</dbReference>
<keyword evidence="17" id="KW-0413">Isomerase</keyword>
<organism evidence="17 18">
    <name type="scientific">Thiohalobacter thiocyanaticus</name>
    <dbReference type="NCBI Taxonomy" id="585455"/>
    <lineage>
        <taxon>Bacteria</taxon>
        <taxon>Pseudomonadati</taxon>
        <taxon>Pseudomonadota</taxon>
        <taxon>Gammaproteobacteria</taxon>
        <taxon>Thiohalobacterales</taxon>
        <taxon>Thiohalobacteraceae</taxon>
        <taxon>Thiohalobacter</taxon>
    </lineage>
</organism>
<feature type="binding site" evidence="13">
    <location>
        <position position="229"/>
    </location>
    <ligand>
        <name>1-deoxy-D-xylulose 5-phosphate</name>
        <dbReference type="ChEBI" id="CHEBI:57792"/>
    </ligand>
</feature>
<dbReference type="GO" id="GO:0070402">
    <property type="term" value="F:NADPH binding"/>
    <property type="evidence" value="ECO:0007669"/>
    <property type="project" value="InterPro"/>
</dbReference>
<dbReference type="GO" id="GO:0051484">
    <property type="term" value="P:isopentenyl diphosphate biosynthetic process, methylerythritol 4-phosphate pathway involved in terpenoid biosynthetic process"/>
    <property type="evidence" value="ECO:0007669"/>
    <property type="project" value="TreeGrafter"/>
</dbReference>
<accession>A0A1Z4VTD0</accession>
<feature type="binding site" evidence="13">
    <location>
        <position position="130"/>
    </location>
    <ligand>
        <name>NADPH</name>
        <dbReference type="ChEBI" id="CHEBI:57783"/>
    </ligand>
</feature>
<evidence type="ECO:0000256" key="2">
    <source>
        <dbReference type="ARBA" id="ARBA00005094"/>
    </source>
</evidence>
<evidence type="ECO:0000256" key="6">
    <source>
        <dbReference type="ARBA" id="ARBA00022857"/>
    </source>
</evidence>
<keyword evidence="8 13" id="KW-0464">Manganese</keyword>
<feature type="binding site" evidence="13">
    <location>
        <position position="16"/>
    </location>
    <ligand>
        <name>NADPH</name>
        <dbReference type="ChEBI" id="CHEBI:57783"/>
    </ligand>
</feature>
<evidence type="ECO:0000256" key="10">
    <source>
        <dbReference type="ARBA" id="ARBA00048543"/>
    </source>
</evidence>
<feature type="binding site" evidence="13">
    <location>
        <position position="228"/>
    </location>
    <ligand>
        <name>1-deoxy-D-xylulose 5-phosphate</name>
        <dbReference type="ChEBI" id="CHEBI:57792"/>
    </ligand>
</feature>
<dbReference type="PANTHER" id="PTHR30525">
    <property type="entry name" value="1-DEOXY-D-XYLULOSE 5-PHOSPHATE REDUCTOISOMERASE"/>
    <property type="match status" value="1"/>
</dbReference>
<keyword evidence="7 13" id="KW-0560">Oxidoreductase</keyword>
<dbReference type="SUPFAM" id="SSF69055">
    <property type="entry name" value="1-deoxy-D-xylulose-5-phosphate reductoisomerase, C-terminal domain"/>
    <property type="match status" value="1"/>
</dbReference>
<feature type="domain" description="DXP reductoisomerase C-terminal" evidence="16">
    <location>
        <begin position="272"/>
        <end position="388"/>
    </location>
</feature>
<dbReference type="PANTHER" id="PTHR30525:SF0">
    <property type="entry name" value="1-DEOXY-D-XYLULOSE 5-PHOSPHATE REDUCTOISOMERASE, CHLOROPLASTIC"/>
    <property type="match status" value="1"/>
</dbReference>
<dbReference type="NCBIfam" id="NF003938">
    <property type="entry name" value="PRK05447.1-1"/>
    <property type="match status" value="1"/>
</dbReference>
<dbReference type="RefSeq" id="WP_096366543.1">
    <property type="nucleotide sequence ID" value="NZ_AP018052.1"/>
</dbReference>
<evidence type="ECO:0000256" key="13">
    <source>
        <dbReference type="HAMAP-Rule" id="MF_00183"/>
    </source>
</evidence>
<evidence type="ECO:0000259" key="14">
    <source>
        <dbReference type="Pfam" id="PF02670"/>
    </source>
</evidence>
<feature type="domain" description="1-deoxy-D-xylulose 5-phosphate reductoisomerase N-terminal" evidence="14">
    <location>
        <begin position="10"/>
        <end position="138"/>
    </location>
</feature>
<comment type="cofactor">
    <cofactor evidence="1">
        <name>Co(2+)</name>
        <dbReference type="ChEBI" id="CHEBI:48828"/>
    </cofactor>
</comment>
<proteinExistence type="inferred from homology"/>
<dbReference type="KEGG" id="ttc:FOKN1_2074"/>
<evidence type="ECO:0000259" key="15">
    <source>
        <dbReference type="Pfam" id="PF08436"/>
    </source>
</evidence>
<comment type="cofactor">
    <cofactor evidence="13">
        <name>Mg(2+)</name>
        <dbReference type="ChEBI" id="CHEBI:18420"/>
    </cofactor>
    <cofactor evidence="13">
        <name>Mn(2+)</name>
        <dbReference type="ChEBI" id="CHEBI:29035"/>
    </cofactor>
</comment>
<comment type="caution">
    <text evidence="13">Lacks conserved residue(s) required for the propagation of feature annotation.</text>
</comment>
<feature type="binding site" evidence="13">
    <location>
        <position position="216"/>
    </location>
    <ligand>
        <name>NADPH</name>
        <dbReference type="ChEBI" id="CHEBI:57783"/>
    </ligand>
</feature>
<comment type="function">
    <text evidence="11 13">Catalyzes the NADPH-dependent rearrangement and reduction of 1-deoxy-D-xylulose-5-phosphate (DXP) to 2-C-methyl-D-erythritol 4-phosphate (MEP).</text>
</comment>
<reference evidence="17 18" key="1">
    <citation type="submission" date="2017-05" db="EMBL/GenBank/DDBJ databases">
        <title>Thiocyanate degradation by Thiohalobacter thiocyanaticus FOKN1.</title>
        <authorList>
            <person name="Oshiki M."/>
            <person name="Fukushima T."/>
            <person name="Kawano S."/>
            <person name="Nakagawa J."/>
        </authorList>
    </citation>
    <scope>NUCLEOTIDE SEQUENCE [LARGE SCALE GENOMIC DNA]</scope>
    <source>
        <strain evidence="17 18">FOKN1</strain>
    </source>
</reference>
<evidence type="ECO:0000313" key="17">
    <source>
        <dbReference type="EMBL" id="BAZ94454.1"/>
    </source>
</evidence>
<dbReference type="GO" id="GO:0030145">
    <property type="term" value="F:manganese ion binding"/>
    <property type="evidence" value="ECO:0007669"/>
    <property type="project" value="TreeGrafter"/>
</dbReference>
<dbReference type="FunFam" id="3.40.50.720:FF:000045">
    <property type="entry name" value="1-deoxy-D-xylulose 5-phosphate reductoisomerase"/>
    <property type="match status" value="1"/>
</dbReference>
<dbReference type="SUPFAM" id="SSF51735">
    <property type="entry name" value="NAD(P)-binding Rossmann-fold domains"/>
    <property type="match status" value="1"/>
</dbReference>
<dbReference type="Pfam" id="PF13288">
    <property type="entry name" value="DXPR_C"/>
    <property type="match status" value="1"/>
</dbReference>
<dbReference type="Proteomes" id="UP000218765">
    <property type="component" value="Chromosome"/>
</dbReference>
<dbReference type="Pfam" id="PF08436">
    <property type="entry name" value="DXP_redisom_C"/>
    <property type="match status" value="1"/>
</dbReference>
<evidence type="ECO:0000313" key="18">
    <source>
        <dbReference type="Proteomes" id="UP000218765"/>
    </source>
</evidence>
<name>A0A1Z4VTD0_9GAMM</name>
<dbReference type="GO" id="GO:0016853">
    <property type="term" value="F:isomerase activity"/>
    <property type="evidence" value="ECO:0007669"/>
    <property type="project" value="UniProtKB-KW"/>
</dbReference>
<dbReference type="InterPro" id="IPR003821">
    <property type="entry name" value="DXP_reductoisomerase"/>
</dbReference>
<dbReference type="PIRSF" id="PIRSF006205">
    <property type="entry name" value="Dxp_reductismrs"/>
    <property type="match status" value="1"/>
</dbReference>
<evidence type="ECO:0000256" key="4">
    <source>
        <dbReference type="ARBA" id="ARBA00012366"/>
    </source>
</evidence>
<dbReference type="Gene3D" id="1.10.1740.10">
    <property type="match status" value="1"/>
</dbReference>
<dbReference type="InterPro" id="IPR013644">
    <property type="entry name" value="DXP_reductoisomerase_C"/>
</dbReference>
<feature type="binding site" evidence="13">
    <location>
        <position position="232"/>
    </location>
    <ligand>
        <name>Mn(2+)</name>
        <dbReference type="ChEBI" id="CHEBI:29035"/>
    </ligand>
</feature>
<dbReference type="UniPathway" id="UPA00056">
    <property type="reaction ID" value="UER00092"/>
</dbReference>
<feature type="binding site" evidence="13">
    <location>
        <position position="131"/>
    </location>
    <ligand>
        <name>1-deoxy-D-xylulose 5-phosphate</name>
        <dbReference type="ChEBI" id="CHEBI:57792"/>
    </ligand>
</feature>
<dbReference type="InterPro" id="IPR036291">
    <property type="entry name" value="NAD(P)-bd_dom_sf"/>
</dbReference>
<dbReference type="Pfam" id="PF02670">
    <property type="entry name" value="DXP_reductoisom"/>
    <property type="match status" value="1"/>
</dbReference>
<evidence type="ECO:0000256" key="7">
    <source>
        <dbReference type="ARBA" id="ARBA00023002"/>
    </source>
</evidence>
<comment type="pathway">
    <text evidence="2 13">Isoprenoid biosynthesis; isopentenyl diphosphate biosynthesis via DXP pathway; isopentenyl diphosphate from 1-deoxy-D-xylulose 5-phosphate: step 1/6.</text>
</comment>
<comment type="similarity">
    <text evidence="3 13">Belongs to the DXR family.</text>
</comment>
<evidence type="ECO:0000256" key="9">
    <source>
        <dbReference type="ARBA" id="ARBA00023229"/>
    </source>
</evidence>
<dbReference type="HAMAP" id="MF_00183">
    <property type="entry name" value="DXP_reductoisom"/>
    <property type="match status" value="1"/>
</dbReference>
<feature type="binding site" evidence="13">
    <location>
        <position position="156"/>
    </location>
    <ligand>
        <name>Mn(2+)</name>
        <dbReference type="ChEBI" id="CHEBI:29035"/>
    </ligand>
</feature>
<dbReference type="InterPro" id="IPR036169">
    <property type="entry name" value="DXPR_C_sf"/>
</dbReference>